<dbReference type="RefSeq" id="WP_113281828.1">
    <property type="nucleotide sequence ID" value="NZ_CP088292.1"/>
</dbReference>
<evidence type="ECO:0000313" key="2">
    <source>
        <dbReference type="Proteomes" id="UP000550508"/>
    </source>
</evidence>
<dbReference type="EMBL" id="JABUMX010000001">
    <property type="protein sequence ID" value="NTS30428.1"/>
    <property type="molecule type" value="Genomic_DNA"/>
</dbReference>
<dbReference type="AlphaFoldDB" id="A0A849VKN5"/>
<sequence length="59" mass="6975">MKIFFLMRIFWRSAIAKWEHGDSEILDWQRDPLSHPVLDAMGLDELADLPFDARSVCRQ</sequence>
<keyword evidence="2" id="KW-1185">Reference proteome</keyword>
<name>A0A849VKN5_9HYPH</name>
<dbReference type="Proteomes" id="UP000550508">
    <property type="component" value="Unassembled WGS sequence"/>
</dbReference>
<reference evidence="1 2" key="1">
    <citation type="submission" date="2020-05" db="EMBL/GenBank/DDBJ databases">
        <authorList>
            <person name="Kim M.K."/>
        </authorList>
    </citation>
    <scope>NUCLEOTIDE SEQUENCE [LARGE SCALE GENOMIC DNA]</scope>
    <source>
        <strain evidence="1 2">BT25</strain>
    </source>
</reference>
<organism evidence="1 2">
    <name type="scientific">Phyllobacterium pellucidum</name>
    <dbReference type="NCBI Taxonomy" id="2740464"/>
    <lineage>
        <taxon>Bacteria</taxon>
        <taxon>Pseudomonadati</taxon>
        <taxon>Pseudomonadota</taxon>
        <taxon>Alphaproteobacteria</taxon>
        <taxon>Hyphomicrobiales</taxon>
        <taxon>Phyllobacteriaceae</taxon>
        <taxon>Phyllobacterium</taxon>
    </lineage>
</organism>
<proteinExistence type="predicted"/>
<accession>A0A849VKN5</accession>
<evidence type="ECO:0000313" key="1">
    <source>
        <dbReference type="EMBL" id="NTS30428.1"/>
    </source>
</evidence>
<comment type="caution">
    <text evidence="1">The sequence shown here is derived from an EMBL/GenBank/DDBJ whole genome shotgun (WGS) entry which is preliminary data.</text>
</comment>
<protein>
    <submittedName>
        <fullName evidence="1">Uncharacterized protein</fullName>
    </submittedName>
</protein>
<gene>
    <name evidence="1" type="ORF">HQ945_04100</name>
</gene>